<dbReference type="InterPro" id="IPR013525">
    <property type="entry name" value="ABC2_TM"/>
</dbReference>
<accession>A0A8J5UYY0</accession>
<keyword evidence="3 6" id="KW-0812">Transmembrane</keyword>
<keyword evidence="4 6" id="KW-1133">Transmembrane helix</keyword>
<feature type="transmembrane region" description="Helical" evidence="6">
    <location>
        <begin position="472"/>
        <end position="496"/>
    </location>
</feature>
<dbReference type="Pfam" id="PF19055">
    <property type="entry name" value="ABC2_membrane_7"/>
    <property type="match status" value="2"/>
</dbReference>
<feature type="transmembrane region" description="Helical" evidence="6">
    <location>
        <begin position="1119"/>
        <end position="1135"/>
    </location>
</feature>
<protein>
    <recommendedName>
        <fullName evidence="7">ABC transporter domain-containing protein</fullName>
    </recommendedName>
</protein>
<comment type="subcellular location">
    <subcellularLocation>
        <location evidence="1">Membrane</location>
        <topology evidence="1">Multi-pass membrane protein</topology>
    </subcellularLocation>
</comment>
<keyword evidence="5 6" id="KW-0472">Membrane</keyword>
<dbReference type="InterPro" id="IPR043926">
    <property type="entry name" value="ABCG_dom"/>
</dbReference>
<dbReference type="GO" id="GO:0016887">
    <property type="term" value="F:ATP hydrolysis activity"/>
    <property type="evidence" value="ECO:0007669"/>
    <property type="project" value="InterPro"/>
</dbReference>
<dbReference type="GO" id="GO:0016020">
    <property type="term" value="C:membrane"/>
    <property type="evidence" value="ECO:0007669"/>
    <property type="project" value="UniProtKB-SubCell"/>
</dbReference>
<evidence type="ECO:0000256" key="6">
    <source>
        <dbReference type="SAM" id="Phobius"/>
    </source>
</evidence>
<dbReference type="GeneID" id="73468666"/>
<proteinExistence type="predicted"/>
<evidence type="ECO:0000256" key="5">
    <source>
        <dbReference type="ARBA" id="ARBA00023136"/>
    </source>
</evidence>
<evidence type="ECO:0000256" key="3">
    <source>
        <dbReference type="ARBA" id="ARBA00022692"/>
    </source>
</evidence>
<keyword evidence="9" id="KW-1185">Reference proteome</keyword>
<dbReference type="PROSITE" id="PS00211">
    <property type="entry name" value="ABC_TRANSPORTER_1"/>
    <property type="match status" value="2"/>
</dbReference>
<evidence type="ECO:0000313" key="9">
    <source>
        <dbReference type="Proteomes" id="UP000694255"/>
    </source>
</evidence>
<gene>
    <name evidence="8" type="ORF">J8A68_001865</name>
</gene>
<feature type="transmembrane region" description="Helical" evidence="6">
    <location>
        <begin position="1252"/>
        <end position="1276"/>
    </location>
</feature>
<dbReference type="InterPro" id="IPR017871">
    <property type="entry name" value="ABC_transporter-like_CS"/>
</dbReference>
<feature type="transmembrane region" description="Helical" evidence="6">
    <location>
        <begin position="1070"/>
        <end position="1087"/>
    </location>
</feature>
<name>A0A8J5UYY0_9ASCO</name>
<dbReference type="EMBL" id="JAGSYN010000069">
    <property type="protein sequence ID" value="KAG7664640.1"/>
    <property type="molecule type" value="Genomic_DNA"/>
</dbReference>
<feature type="domain" description="ABC transporter" evidence="7">
    <location>
        <begin position="690"/>
        <end position="936"/>
    </location>
</feature>
<dbReference type="PROSITE" id="PS50893">
    <property type="entry name" value="ABC_TRANSPORTER_2"/>
    <property type="match status" value="2"/>
</dbReference>
<feature type="transmembrane region" description="Helical" evidence="6">
    <location>
        <begin position="377"/>
        <end position="399"/>
    </location>
</feature>
<keyword evidence="2" id="KW-0813">Transport</keyword>
<dbReference type="GO" id="GO:0140359">
    <property type="term" value="F:ABC-type transporter activity"/>
    <property type="evidence" value="ECO:0007669"/>
    <property type="project" value="InterPro"/>
</dbReference>
<dbReference type="Pfam" id="PF00005">
    <property type="entry name" value="ABC_tran"/>
    <property type="match status" value="2"/>
</dbReference>
<feature type="domain" description="ABC transporter" evidence="7">
    <location>
        <begin position="34"/>
        <end position="279"/>
    </location>
</feature>
<feature type="transmembrane region" description="Helical" evidence="6">
    <location>
        <begin position="608"/>
        <end position="628"/>
    </location>
</feature>
<evidence type="ECO:0000256" key="1">
    <source>
        <dbReference type="ARBA" id="ARBA00004141"/>
    </source>
</evidence>
<evidence type="ECO:0000256" key="2">
    <source>
        <dbReference type="ARBA" id="ARBA00022448"/>
    </source>
</evidence>
<comment type="caution">
    <text evidence="8">The sequence shown here is derived from an EMBL/GenBank/DDBJ whole genome shotgun (WGS) entry which is preliminary data.</text>
</comment>
<dbReference type="InterPro" id="IPR050352">
    <property type="entry name" value="ABCG_transporters"/>
</dbReference>
<dbReference type="InterPro" id="IPR003439">
    <property type="entry name" value="ABC_transporter-like_ATP-bd"/>
</dbReference>
<feature type="transmembrane region" description="Helical" evidence="6">
    <location>
        <begin position="1142"/>
        <end position="1163"/>
    </location>
</feature>
<evidence type="ECO:0000259" key="7">
    <source>
        <dbReference type="PROSITE" id="PS50893"/>
    </source>
</evidence>
<dbReference type="InterPro" id="IPR003593">
    <property type="entry name" value="AAA+_ATPase"/>
</dbReference>
<dbReference type="OrthoDB" id="66620at2759"/>
<organism evidence="8 9">
    <name type="scientific">[Candida] subhashii</name>
    <dbReference type="NCBI Taxonomy" id="561895"/>
    <lineage>
        <taxon>Eukaryota</taxon>
        <taxon>Fungi</taxon>
        <taxon>Dikarya</taxon>
        <taxon>Ascomycota</taxon>
        <taxon>Saccharomycotina</taxon>
        <taxon>Pichiomycetes</taxon>
        <taxon>Debaryomycetaceae</taxon>
        <taxon>Spathaspora</taxon>
    </lineage>
</organism>
<dbReference type="Proteomes" id="UP000694255">
    <property type="component" value="Unassembled WGS sequence"/>
</dbReference>
<dbReference type="GO" id="GO:0005524">
    <property type="term" value="F:ATP binding"/>
    <property type="evidence" value="ECO:0007669"/>
    <property type="project" value="InterPro"/>
</dbReference>
<dbReference type="Pfam" id="PF01061">
    <property type="entry name" value="ABC2_membrane"/>
    <property type="match status" value="2"/>
</dbReference>
<dbReference type="PANTHER" id="PTHR48041:SF119">
    <property type="entry name" value="ROA1P"/>
    <property type="match status" value="1"/>
</dbReference>
<dbReference type="PANTHER" id="PTHR48041">
    <property type="entry name" value="ABC TRANSPORTER G FAMILY MEMBER 28"/>
    <property type="match status" value="1"/>
</dbReference>
<evidence type="ECO:0000256" key="4">
    <source>
        <dbReference type="ARBA" id="ARBA00022989"/>
    </source>
</evidence>
<dbReference type="RefSeq" id="XP_049264872.1">
    <property type="nucleotide sequence ID" value="XM_049405554.1"/>
</dbReference>
<sequence>MTGTNILHIDPDRRVGLKVRHLSVSLKSQIPKQQPLEDELESSTNSESHKILNDINFDLAAGQLMAIMGGSGSGKTTLLNTLSQRTNITNKKLRFSGSVNYITGDHKSISHSYLLQTDYFLPGLTILETLKSQADLRLPSTVTQIEKNNLIEFILNVLELSHLKNSIISSFSSQATSLSGGEQRRVSLAIQLLSKPAILFLDEPTTGLDTSSSLKLVELLHKLTNNYGITIILSIHQPRPEICELFDKICLLTRGGRLIYYGNLTNAETYFNNLEFINTTTPDSHHKKTIMDQIMDLSVKDTTSKQAELLTISRINKLVQNWKSNHPTTEADFNPDDGSIFHHNLKLFARDRRNHISFLKEIQILTSRTFLLSYRDYQSLLVLNLGSIVVSITAGWMFFRPKHDLAGIRSLISTLYVTLEMVGFCPMYFEVERLHNIDGKVFYSEYSENWVSIPGFIISRRLGKFLVEDLPISIIFSVVTYFMWGLDGFGIYFIIVMIVELCCMGSSMLCFSLAPDFAISSLIINIFYQLQNSACGYFVNAETMPVYVKWTKYIAYFWYGFGALTSNQFTNWKGDCPFDSDDIRCQEYTGEYQLAILGFPTGWIGEPIGILIGWMIGFFVLSGLAFYFRSHDVGMAKTRKNKIGGDEDEHEQHEHQTQITEETTAFTEKEDTPNKKLDFEISINDINLSVKQGTLFNKSKPFKPLLCGINATFKANKVNVIMGPSGSGKTTLLNYLSNRLSKSSKYQSSGNIYLNDNELLTRQQLNKLSAYVTQTDNSLIENLTVRETLYYQARLRLPESDHPNIPNIINQLIRRTGLVDCAETPIGSEYLKGISGGEKRRVSIAIQLLSRPKILFLDEPTSGLDSSTAETILSLLDELARDNQTTVILTIHQPSEAMFYKFGSLLLLSRGGKVVYNGSSKGIIKYLGGLGYHTPKDGNVADYILDLISKSGDESSFDFESRIDKLVNNWIVRNQSQLHNKNEEFKTSVSDCYIRNVINIEEYYHKRLHFFITFPTIVKRQIITSYRAKDVVISRAGQTIFLTIIHTLFFTPLRNTQAGISNRLGLIQEVLNLYFAGLVNNISLYPFERNLFYQEYKDGIYGVVEFAGSYLLNELPTEIIPSFFFSALIVFVCGLPRTPQMFFAMFSTAVVSLNCGESLGILVSSVFNHMGVVTNVLAMFVMFAIFMGGTMSLHMPQFFWAMNFINPMKYAVAICANLGFEDQMFECSEGLDECVFQTGEDVLEYYNLSADIYSMIGGLVACLVLYRFIAVSSIYVRVKWFN</sequence>
<dbReference type="SMART" id="SM00382">
    <property type="entry name" value="AAA"/>
    <property type="match status" value="2"/>
</dbReference>
<feature type="transmembrane region" description="Helical" evidence="6">
    <location>
        <begin position="411"/>
        <end position="429"/>
    </location>
</feature>
<feature type="transmembrane region" description="Helical" evidence="6">
    <location>
        <begin position="508"/>
        <end position="528"/>
    </location>
</feature>
<feature type="transmembrane region" description="Helical" evidence="6">
    <location>
        <begin position="1169"/>
        <end position="1186"/>
    </location>
</feature>
<evidence type="ECO:0000313" key="8">
    <source>
        <dbReference type="EMBL" id="KAG7664640.1"/>
    </source>
</evidence>
<reference evidence="8 9" key="1">
    <citation type="journal article" date="2021" name="DNA Res.">
        <title>Genome analysis of Candida subhashii reveals its hybrid nature and dual mitochondrial genome conformations.</title>
        <authorList>
            <person name="Mixao V."/>
            <person name="Hegedusova E."/>
            <person name="Saus E."/>
            <person name="Pryszcz L.P."/>
            <person name="Cillingova A."/>
            <person name="Nosek J."/>
            <person name="Gabaldon T."/>
        </authorList>
    </citation>
    <scope>NUCLEOTIDE SEQUENCE [LARGE SCALE GENOMIC DNA]</scope>
    <source>
        <strain evidence="8 9">CBS 10753</strain>
    </source>
</reference>